<evidence type="ECO:0000313" key="2">
    <source>
        <dbReference type="EMBL" id="KIJ12167.1"/>
    </source>
</evidence>
<feature type="region of interest" description="Disordered" evidence="1">
    <location>
        <begin position="1"/>
        <end position="133"/>
    </location>
</feature>
<feature type="compositionally biased region" description="Basic and acidic residues" evidence="1">
    <location>
        <begin position="46"/>
        <end position="55"/>
    </location>
</feature>
<gene>
    <name evidence="2" type="ORF">PAXINDRAFT_14941</name>
</gene>
<feature type="compositionally biased region" description="Pro residues" evidence="1">
    <location>
        <begin position="11"/>
        <end position="22"/>
    </location>
</feature>
<proteinExistence type="predicted"/>
<dbReference type="AlphaFoldDB" id="A0A0C9TX22"/>
<reference evidence="2 3" key="1">
    <citation type="submission" date="2014-06" db="EMBL/GenBank/DDBJ databases">
        <authorList>
            <consortium name="DOE Joint Genome Institute"/>
            <person name="Kuo A."/>
            <person name="Kohler A."/>
            <person name="Nagy L.G."/>
            <person name="Floudas D."/>
            <person name="Copeland A."/>
            <person name="Barry K.W."/>
            <person name="Cichocki N."/>
            <person name="Veneault-Fourrey C."/>
            <person name="LaButti K."/>
            <person name="Lindquist E.A."/>
            <person name="Lipzen A."/>
            <person name="Lundell T."/>
            <person name="Morin E."/>
            <person name="Murat C."/>
            <person name="Sun H."/>
            <person name="Tunlid A."/>
            <person name="Henrissat B."/>
            <person name="Grigoriev I.V."/>
            <person name="Hibbett D.S."/>
            <person name="Martin F."/>
            <person name="Nordberg H.P."/>
            <person name="Cantor M.N."/>
            <person name="Hua S.X."/>
        </authorList>
    </citation>
    <scope>NUCLEOTIDE SEQUENCE [LARGE SCALE GENOMIC DNA]</scope>
    <source>
        <strain evidence="2 3">ATCC 200175</strain>
    </source>
</reference>
<feature type="compositionally biased region" description="Basic and acidic residues" evidence="1">
    <location>
        <begin position="27"/>
        <end position="39"/>
    </location>
</feature>
<evidence type="ECO:0000313" key="3">
    <source>
        <dbReference type="Proteomes" id="UP000053647"/>
    </source>
</evidence>
<dbReference type="EMBL" id="KN819367">
    <property type="protein sequence ID" value="KIJ12167.1"/>
    <property type="molecule type" value="Genomic_DNA"/>
</dbReference>
<dbReference type="HOGENOM" id="CLU_133959_0_0_1"/>
<reference evidence="3" key="2">
    <citation type="submission" date="2015-01" db="EMBL/GenBank/DDBJ databases">
        <title>Evolutionary Origins and Diversification of the Mycorrhizal Mutualists.</title>
        <authorList>
            <consortium name="DOE Joint Genome Institute"/>
            <consortium name="Mycorrhizal Genomics Consortium"/>
            <person name="Kohler A."/>
            <person name="Kuo A."/>
            <person name="Nagy L.G."/>
            <person name="Floudas D."/>
            <person name="Copeland A."/>
            <person name="Barry K.W."/>
            <person name="Cichocki N."/>
            <person name="Veneault-Fourrey C."/>
            <person name="LaButti K."/>
            <person name="Lindquist E.A."/>
            <person name="Lipzen A."/>
            <person name="Lundell T."/>
            <person name="Morin E."/>
            <person name="Murat C."/>
            <person name="Riley R."/>
            <person name="Ohm R."/>
            <person name="Sun H."/>
            <person name="Tunlid A."/>
            <person name="Henrissat B."/>
            <person name="Grigoriev I.V."/>
            <person name="Hibbett D.S."/>
            <person name="Martin F."/>
        </authorList>
    </citation>
    <scope>NUCLEOTIDE SEQUENCE [LARGE SCALE GENOMIC DNA]</scope>
    <source>
        <strain evidence="3">ATCC 200175</strain>
    </source>
</reference>
<sequence length="133" mass="14550">MNANDEDDAPSTPPSPSPPPSLSVPNHPERHHDVNDVKSNKTPAQRRADAVHDPGGETDAPDSVPPSVWLKGERNRHTSLNIEVNNVEMVVNDAEDDDHTQQPSRHPVGTMDGDERHPSEPTEPPDKEEGERG</sequence>
<organism evidence="2 3">
    <name type="scientific">Paxillus involutus ATCC 200175</name>
    <dbReference type="NCBI Taxonomy" id="664439"/>
    <lineage>
        <taxon>Eukaryota</taxon>
        <taxon>Fungi</taxon>
        <taxon>Dikarya</taxon>
        <taxon>Basidiomycota</taxon>
        <taxon>Agaricomycotina</taxon>
        <taxon>Agaricomycetes</taxon>
        <taxon>Agaricomycetidae</taxon>
        <taxon>Boletales</taxon>
        <taxon>Paxilineae</taxon>
        <taxon>Paxillaceae</taxon>
        <taxon>Paxillus</taxon>
    </lineage>
</organism>
<name>A0A0C9TX22_PAXIN</name>
<accession>A0A0C9TX22</accession>
<evidence type="ECO:0000256" key="1">
    <source>
        <dbReference type="SAM" id="MobiDB-lite"/>
    </source>
</evidence>
<protein>
    <submittedName>
        <fullName evidence="2">Uncharacterized protein</fullName>
    </submittedName>
</protein>
<feature type="compositionally biased region" description="Low complexity" evidence="1">
    <location>
        <begin position="81"/>
        <end position="92"/>
    </location>
</feature>
<dbReference type="Proteomes" id="UP000053647">
    <property type="component" value="Unassembled WGS sequence"/>
</dbReference>
<feature type="compositionally biased region" description="Basic and acidic residues" evidence="1">
    <location>
        <begin position="113"/>
        <end position="133"/>
    </location>
</feature>
<keyword evidence="3" id="KW-1185">Reference proteome</keyword>
<dbReference type="OrthoDB" id="2707075at2759"/>